<dbReference type="PANTHER" id="PTHR31956:SF1">
    <property type="entry name" value="NON-SPECIFIC PHOSPHOLIPASE C1"/>
    <property type="match status" value="1"/>
</dbReference>
<sequence>MVVPTPDPGELFTDIAEQIHGKAGFASPMGGFVDNYMAQPAGQTPPSPDAVMHYFTQAHVPAISQLARAFGVSDRWFASAPCQTWPNRLFAHTGSAGGDVNNTPEHLPYMMPTTFERVADGGKTWRIYFHDFPQTATLGRLWWHIDGFQHFDAFLEDAKAGKLPAYSFIEPRYFADPLNGAMPNDQHPPHNVGYGDALIASVYNAVRGGPGWENTLLIITYDEHGGCYDHVFPGAAVSPGGPFPDGYQFDGYGVRVPAVIVSPYVSAGQIIRPDGLIPFDHTSIFRTLQDIFDLHKGPLTPRTASAPSLVDYLLDAPTNLGPVSIEVTPPVPADNELAKAAKLPPNGLQAALGKAASRLPTSGADPAFHIKRLQQAVTALPEHKTAGDAGSDAAIHMKAFLGR</sequence>
<name>A0A840VF18_9PROT</name>
<accession>A0A840VF18</accession>
<keyword evidence="3" id="KW-1185">Reference proteome</keyword>
<evidence type="ECO:0000256" key="1">
    <source>
        <dbReference type="ARBA" id="ARBA00022801"/>
    </source>
</evidence>
<dbReference type="AlphaFoldDB" id="A0A840VF18"/>
<dbReference type="InterPro" id="IPR007312">
    <property type="entry name" value="Phosphoesterase"/>
</dbReference>
<comment type="caution">
    <text evidence="2">The sequence shown here is derived from an EMBL/GenBank/DDBJ whole genome shotgun (WGS) entry which is preliminary data.</text>
</comment>
<reference evidence="2 3" key="1">
    <citation type="submission" date="2020-08" db="EMBL/GenBank/DDBJ databases">
        <title>Genomic Encyclopedia of Type Strains, Phase IV (KMG-IV): sequencing the most valuable type-strain genomes for metagenomic binning, comparative biology and taxonomic classification.</title>
        <authorList>
            <person name="Goeker M."/>
        </authorList>
    </citation>
    <scope>NUCLEOTIDE SEQUENCE [LARGE SCALE GENOMIC DNA]</scope>
    <source>
        <strain evidence="2 3">DSM 27026</strain>
    </source>
</reference>
<organism evidence="2 3">
    <name type="scientific">Acidocella aromatica</name>
    <dbReference type="NCBI Taxonomy" id="1303579"/>
    <lineage>
        <taxon>Bacteria</taxon>
        <taxon>Pseudomonadati</taxon>
        <taxon>Pseudomonadota</taxon>
        <taxon>Alphaproteobacteria</taxon>
        <taxon>Acetobacterales</taxon>
        <taxon>Acidocellaceae</taxon>
        <taxon>Acidocella</taxon>
    </lineage>
</organism>
<keyword evidence="1 2" id="KW-0378">Hydrolase</keyword>
<dbReference type="GO" id="GO:0009395">
    <property type="term" value="P:phospholipid catabolic process"/>
    <property type="evidence" value="ECO:0007669"/>
    <property type="project" value="TreeGrafter"/>
</dbReference>
<dbReference type="Proteomes" id="UP000553706">
    <property type="component" value="Unassembled WGS sequence"/>
</dbReference>
<dbReference type="EC" id="3.1.4.3" evidence="2"/>
<proteinExistence type="predicted"/>
<gene>
    <name evidence="2" type="ORF">HNP71_002767</name>
</gene>
<evidence type="ECO:0000313" key="2">
    <source>
        <dbReference type="EMBL" id="MBB5374493.1"/>
    </source>
</evidence>
<dbReference type="EMBL" id="JACHFJ010000019">
    <property type="protein sequence ID" value="MBB5374493.1"/>
    <property type="molecule type" value="Genomic_DNA"/>
</dbReference>
<dbReference type="Gene3D" id="3.40.720.10">
    <property type="entry name" value="Alkaline Phosphatase, subunit A"/>
    <property type="match status" value="2"/>
</dbReference>
<dbReference type="InterPro" id="IPR017850">
    <property type="entry name" value="Alkaline_phosphatase_core_sf"/>
</dbReference>
<evidence type="ECO:0000313" key="3">
    <source>
        <dbReference type="Proteomes" id="UP000553706"/>
    </source>
</evidence>
<dbReference type="SUPFAM" id="SSF53649">
    <property type="entry name" value="Alkaline phosphatase-like"/>
    <property type="match status" value="1"/>
</dbReference>
<protein>
    <submittedName>
        <fullName evidence="2">Phospholipase C</fullName>
        <ecNumber evidence="2">3.1.4.3</ecNumber>
    </submittedName>
</protein>
<dbReference type="GO" id="GO:0034480">
    <property type="term" value="F:phosphatidylcholine phospholipase C activity"/>
    <property type="evidence" value="ECO:0007669"/>
    <property type="project" value="UniProtKB-EC"/>
</dbReference>
<dbReference type="PANTHER" id="PTHR31956">
    <property type="entry name" value="NON-SPECIFIC PHOSPHOLIPASE C4-RELATED"/>
    <property type="match status" value="1"/>
</dbReference>
<dbReference type="Pfam" id="PF04185">
    <property type="entry name" value="Phosphoesterase"/>
    <property type="match status" value="1"/>
</dbReference>